<dbReference type="AlphaFoldDB" id="F5L3I8"/>
<keyword evidence="2 3" id="KW-0378">Hydrolase</keyword>
<proteinExistence type="inferred from homology"/>
<comment type="caution">
    <text evidence="5">The sequence shown here is derived from an EMBL/GenBank/DDBJ whole genome shotgun (WGS) entry which is preliminary data.</text>
</comment>
<evidence type="ECO:0000256" key="2">
    <source>
        <dbReference type="ARBA" id="ARBA00022801"/>
    </source>
</evidence>
<dbReference type="Proteomes" id="UP000010716">
    <property type="component" value="Unassembled WGS sequence"/>
</dbReference>
<dbReference type="Pfam" id="PF00293">
    <property type="entry name" value="NUDIX"/>
    <property type="match status" value="1"/>
</dbReference>
<feature type="domain" description="Nudix hydrolase" evidence="4">
    <location>
        <begin position="1"/>
        <end position="128"/>
    </location>
</feature>
<organism evidence="5 6">
    <name type="scientific">Caldalkalibacillus thermarum (strain TA2.A1)</name>
    <dbReference type="NCBI Taxonomy" id="986075"/>
    <lineage>
        <taxon>Bacteria</taxon>
        <taxon>Bacillati</taxon>
        <taxon>Bacillota</taxon>
        <taxon>Bacilli</taxon>
        <taxon>Bacillales</taxon>
        <taxon>Bacillaceae</taxon>
        <taxon>Caldalkalibacillus</taxon>
    </lineage>
</organism>
<protein>
    <submittedName>
        <fullName evidence="5">NUDIX hydrolase</fullName>
    </submittedName>
</protein>
<dbReference type="EMBL" id="AFCE01000047">
    <property type="protein sequence ID" value="EGL84098.1"/>
    <property type="molecule type" value="Genomic_DNA"/>
</dbReference>
<dbReference type="PANTHER" id="PTHR43046">
    <property type="entry name" value="GDP-MANNOSE MANNOSYL HYDROLASE"/>
    <property type="match status" value="1"/>
</dbReference>
<evidence type="ECO:0000256" key="1">
    <source>
        <dbReference type="ARBA" id="ARBA00001946"/>
    </source>
</evidence>
<evidence type="ECO:0000313" key="6">
    <source>
        <dbReference type="Proteomes" id="UP000010716"/>
    </source>
</evidence>
<dbReference type="InterPro" id="IPR015797">
    <property type="entry name" value="NUDIX_hydrolase-like_dom_sf"/>
</dbReference>
<name>F5L3I8_CALTT</name>
<dbReference type="PANTHER" id="PTHR43046:SF2">
    <property type="entry name" value="8-OXO-DGTP DIPHOSPHATASE-RELATED"/>
    <property type="match status" value="1"/>
</dbReference>
<comment type="cofactor">
    <cofactor evidence="1">
        <name>Mg(2+)</name>
        <dbReference type="ChEBI" id="CHEBI:18420"/>
    </cofactor>
</comment>
<dbReference type="RefSeq" id="WP_007502506.1">
    <property type="nucleotide sequence ID" value="NZ_AFCE01000047.1"/>
</dbReference>
<dbReference type="GO" id="GO:0016787">
    <property type="term" value="F:hydrolase activity"/>
    <property type="evidence" value="ECO:0007669"/>
    <property type="project" value="UniProtKB-KW"/>
</dbReference>
<accession>F5L3I8</accession>
<dbReference type="InterPro" id="IPR020084">
    <property type="entry name" value="NUDIX_hydrolase_CS"/>
</dbReference>
<dbReference type="InterPro" id="IPR000086">
    <property type="entry name" value="NUDIX_hydrolase_dom"/>
</dbReference>
<reference evidence="5 6" key="1">
    <citation type="journal article" date="2011" name="J. Bacteriol.">
        <title>Draft genome sequence of the thermoalkaliphilic Caldalkalibacillus thermarum strain TA2.A1.</title>
        <authorList>
            <person name="Kalamorz F."/>
            <person name="Keis S."/>
            <person name="McMillan D.G."/>
            <person name="Olsson K."/>
            <person name="Stanton J.A."/>
            <person name="Stockwell P."/>
            <person name="Black M.A."/>
            <person name="Klingeman D.M."/>
            <person name="Land M.L."/>
            <person name="Han C.S."/>
            <person name="Martin S.L."/>
            <person name="Becher S.A."/>
            <person name="Peddie C.J."/>
            <person name="Morgan H.W."/>
            <person name="Matthies D."/>
            <person name="Preiss L."/>
            <person name="Meier T."/>
            <person name="Brown S.D."/>
            <person name="Cook G.M."/>
        </authorList>
    </citation>
    <scope>NUCLEOTIDE SEQUENCE [LARGE SCALE GENOMIC DNA]</scope>
    <source>
        <strain evidence="5 6">TA2.A1</strain>
    </source>
</reference>
<comment type="similarity">
    <text evidence="3">Belongs to the Nudix hydrolase family.</text>
</comment>
<dbReference type="eggNOG" id="COG1051">
    <property type="taxonomic scope" value="Bacteria"/>
</dbReference>
<dbReference type="PRINTS" id="PR00502">
    <property type="entry name" value="NUDIXFAMILY"/>
</dbReference>
<dbReference type="CDD" id="cd18875">
    <property type="entry name" value="NUDIX_Hydrolase"/>
    <property type="match status" value="1"/>
</dbReference>
<dbReference type="SUPFAM" id="SSF55811">
    <property type="entry name" value="Nudix"/>
    <property type="match status" value="1"/>
</dbReference>
<dbReference type="InterPro" id="IPR020476">
    <property type="entry name" value="Nudix_hydrolase"/>
</dbReference>
<evidence type="ECO:0000256" key="3">
    <source>
        <dbReference type="RuleBase" id="RU003476"/>
    </source>
</evidence>
<gene>
    <name evidence="5" type="ORF">CathTA2_0347</name>
</gene>
<dbReference type="PROSITE" id="PS00893">
    <property type="entry name" value="NUDIX_BOX"/>
    <property type="match status" value="1"/>
</dbReference>
<evidence type="ECO:0000313" key="5">
    <source>
        <dbReference type="EMBL" id="EGL84098.1"/>
    </source>
</evidence>
<evidence type="ECO:0000259" key="4">
    <source>
        <dbReference type="PROSITE" id="PS51462"/>
    </source>
</evidence>
<sequence>MQRVTNCILIDRERDEVLLLQKPRRGWWVAPGGKMESGETIREAVIREFKEETGITLIDPVLKGVFTILIEEDGQRVDEWMMFTFVCDQYKGEALKHSPEGRLAWQPRHEVARLPKAKGDQVYFEHILEQRESELLILKFRYTPDYTLISYE</sequence>
<dbReference type="OrthoDB" id="9800186at2"/>
<dbReference type="Gene3D" id="3.90.79.10">
    <property type="entry name" value="Nucleoside Triphosphate Pyrophosphohydrolase"/>
    <property type="match status" value="1"/>
</dbReference>
<dbReference type="PROSITE" id="PS51462">
    <property type="entry name" value="NUDIX"/>
    <property type="match status" value="1"/>
</dbReference>